<evidence type="ECO:0000256" key="5">
    <source>
        <dbReference type="SAM" id="MobiDB-lite"/>
    </source>
</evidence>
<evidence type="ECO:0000256" key="3">
    <source>
        <dbReference type="ARBA" id="ARBA00022833"/>
    </source>
</evidence>
<name>A0A9Q1JZ40_9CARY</name>
<dbReference type="AlphaFoldDB" id="A0A9Q1JZ40"/>
<keyword evidence="3" id="KW-0862">Zinc</keyword>
<evidence type="ECO:0000313" key="8">
    <source>
        <dbReference type="Proteomes" id="UP001153076"/>
    </source>
</evidence>
<organism evidence="7 8">
    <name type="scientific">Carnegiea gigantea</name>
    <dbReference type="NCBI Taxonomy" id="171969"/>
    <lineage>
        <taxon>Eukaryota</taxon>
        <taxon>Viridiplantae</taxon>
        <taxon>Streptophyta</taxon>
        <taxon>Embryophyta</taxon>
        <taxon>Tracheophyta</taxon>
        <taxon>Spermatophyta</taxon>
        <taxon>Magnoliopsida</taxon>
        <taxon>eudicotyledons</taxon>
        <taxon>Gunneridae</taxon>
        <taxon>Pentapetalae</taxon>
        <taxon>Caryophyllales</taxon>
        <taxon>Cactineae</taxon>
        <taxon>Cactaceae</taxon>
        <taxon>Cactoideae</taxon>
        <taxon>Echinocereeae</taxon>
        <taxon>Carnegiea</taxon>
    </lineage>
</organism>
<dbReference type="Proteomes" id="UP001153076">
    <property type="component" value="Unassembled WGS sequence"/>
</dbReference>
<dbReference type="EMBL" id="JAKOGI010000517">
    <property type="protein sequence ID" value="KAJ8433774.1"/>
    <property type="molecule type" value="Genomic_DNA"/>
</dbReference>
<evidence type="ECO:0000256" key="2">
    <source>
        <dbReference type="ARBA" id="ARBA00022771"/>
    </source>
</evidence>
<dbReference type="PROSITE" id="PS50966">
    <property type="entry name" value="ZF_SWIM"/>
    <property type="match status" value="1"/>
</dbReference>
<keyword evidence="8" id="KW-1185">Reference proteome</keyword>
<dbReference type="InterPro" id="IPR006564">
    <property type="entry name" value="Znf_PMZ"/>
</dbReference>
<dbReference type="PANTHER" id="PTHR31973">
    <property type="entry name" value="POLYPROTEIN, PUTATIVE-RELATED"/>
    <property type="match status" value="1"/>
</dbReference>
<feature type="region of interest" description="Disordered" evidence="5">
    <location>
        <begin position="192"/>
        <end position="212"/>
    </location>
</feature>
<accession>A0A9Q1JZ40</accession>
<dbReference type="GO" id="GO:0008270">
    <property type="term" value="F:zinc ion binding"/>
    <property type="evidence" value="ECO:0007669"/>
    <property type="project" value="UniProtKB-KW"/>
</dbReference>
<keyword evidence="1" id="KW-0479">Metal-binding</keyword>
<evidence type="ECO:0000313" key="7">
    <source>
        <dbReference type="EMBL" id="KAJ8433774.1"/>
    </source>
</evidence>
<dbReference type="OrthoDB" id="1703062at2759"/>
<evidence type="ECO:0000259" key="6">
    <source>
        <dbReference type="PROSITE" id="PS50966"/>
    </source>
</evidence>
<gene>
    <name evidence="7" type="ORF">Cgig2_025937</name>
</gene>
<protein>
    <recommendedName>
        <fullName evidence="6">SWIM-type domain-containing protein</fullName>
    </recommendedName>
</protein>
<dbReference type="Pfam" id="PF04434">
    <property type="entry name" value="SWIM"/>
    <property type="match status" value="1"/>
</dbReference>
<evidence type="ECO:0000256" key="4">
    <source>
        <dbReference type="PROSITE-ProRule" id="PRU00325"/>
    </source>
</evidence>
<dbReference type="SMART" id="SM00575">
    <property type="entry name" value="ZnF_PMZ"/>
    <property type="match status" value="1"/>
</dbReference>
<dbReference type="PANTHER" id="PTHR31973:SF187">
    <property type="entry name" value="MUTATOR TRANSPOSASE MUDRA PROTEIN"/>
    <property type="match status" value="1"/>
</dbReference>
<feature type="domain" description="SWIM-type" evidence="6">
    <location>
        <begin position="91"/>
        <end position="133"/>
    </location>
</feature>
<keyword evidence="2 4" id="KW-0863">Zinc-finger</keyword>
<comment type="caution">
    <text evidence="7">The sequence shown here is derived from an EMBL/GenBank/DDBJ whole genome shotgun (WGS) entry which is preliminary data.</text>
</comment>
<sequence>MLDVLRLVEEVMEEGLRGQLMWYSLNCNRMELLPLGQDADVGKLMKGNDEYVYVYVAESEGRRIEMKLRKTLANIGCVAHVKLFNTALGEYGVSLTNNQSLVVSLARRTCSCKWWQLQGLPCAHAMVVIHKHKLWVYDYVRDCYKGATQGTIYMNSIHLMETHDSATVDNATGLVVGGEALDDGYNRRILPPINSRPQGRPRQRRIESQTHGVQMRRCSKCR</sequence>
<evidence type="ECO:0000256" key="1">
    <source>
        <dbReference type="ARBA" id="ARBA00022723"/>
    </source>
</evidence>
<reference evidence="7" key="1">
    <citation type="submission" date="2022-04" db="EMBL/GenBank/DDBJ databases">
        <title>Carnegiea gigantea Genome sequencing and assembly v2.</title>
        <authorList>
            <person name="Copetti D."/>
            <person name="Sanderson M.J."/>
            <person name="Burquez A."/>
            <person name="Wojciechowski M.F."/>
        </authorList>
    </citation>
    <scope>NUCLEOTIDE SEQUENCE</scope>
    <source>
        <strain evidence="7">SGP5-SGP5p</strain>
        <tissue evidence="7">Aerial part</tissue>
    </source>
</reference>
<proteinExistence type="predicted"/>
<dbReference type="InterPro" id="IPR007527">
    <property type="entry name" value="Znf_SWIM"/>
</dbReference>